<name>A0A8S5TWE6_9CAUD</name>
<evidence type="ECO:0000313" key="1">
    <source>
        <dbReference type="EMBL" id="DAF86521.1"/>
    </source>
</evidence>
<proteinExistence type="predicted"/>
<dbReference type="EMBL" id="BK015947">
    <property type="protein sequence ID" value="DAF86521.1"/>
    <property type="molecule type" value="Genomic_DNA"/>
</dbReference>
<reference evidence="1" key="1">
    <citation type="journal article" date="2021" name="Proc. Natl. Acad. Sci. U.S.A.">
        <title>A Catalog of Tens of Thousands of Viruses from Human Metagenomes Reveals Hidden Associations with Chronic Diseases.</title>
        <authorList>
            <person name="Tisza M.J."/>
            <person name="Buck C.B."/>
        </authorList>
    </citation>
    <scope>NUCLEOTIDE SEQUENCE</scope>
    <source>
        <strain evidence="1">CtkI07</strain>
    </source>
</reference>
<sequence length="100" mass="11802">MRYDTPIYFQQLIPGEYDPKTGNYGEDQVMETQRLAAVMETNTETMQILYGAIRQGSVTIHLQNRYEQTYDRIRIGDRAYQVDRRKNLRVKQVLVLTEVV</sequence>
<accession>A0A8S5TWE6</accession>
<protein>
    <submittedName>
        <fullName evidence="1">Head closure knob</fullName>
    </submittedName>
</protein>
<organism evidence="1">
    <name type="scientific">Siphoviridae sp. ctkI07</name>
    <dbReference type="NCBI Taxonomy" id="2825640"/>
    <lineage>
        <taxon>Viruses</taxon>
        <taxon>Duplodnaviria</taxon>
        <taxon>Heunggongvirae</taxon>
        <taxon>Uroviricota</taxon>
        <taxon>Caudoviricetes</taxon>
    </lineage>
</organism>